<reference evidence="3 4" key="1">
    <citation type="submission" date="2019-02" db="EMBL/GenBank/DDBJ databases">
        <title>Deep-cultivation of Planctomycetes and their phenomic and genomic characterization uncovers novel biology.</title>
        <authorList>
            <person name="Wiegand S."/>
            <person name="Jogler M."/>
            <person name="Boedeker C."/>
            <person name="Pinto D."/>
            <person name="Vollmers J."/>
            <person name="Rivas-Marin E."/>
            <person name="Kohn T."/>
            <person name="Peeters S.H."/>
            <person name="Heuer A."/>
            <person name="Rast P."/>
            <person name="Oberbeckmann S."/>
            <person name="Bunk B."/>
            <person name="Jeske O."/>
            <person name="Meyerdierks A."/>
            <person name="Storesund J.E."/>
            <person name="Kallscheuer N."/>
            <person name="Luecker S."/>
            <person name="Lage O.M."/>
            <person name="Pohl T."/>
            <person name="Merkel B.J."/>
            <person name="Hornburger P."/>
            <person name="Mueller R.-W."/>
            <person name="Bruemmer F."/>
            <person name="Labrenz M."/>
            <person name="Spormann A.M."/>
            <person name="Op den Camp H."/>
            <person name="Overmann J."/>
            <person name="Amann R."/>
            <person name="Jetten M.S.M."/>
            <person name="Mascher T."/>
            <person name="Medema M.H."/>
            <person name="Devos D.P."/>
            <person name="Kaster A.-K."/>
            <person name="Ovreas L."/>
            <person name="Rohde M."/>
            <person name="Galperin M.Y."/>
            <person name="Jogler C."/>
        </authorList>
    </citation>
    <scope>NUCLEOTIDE SEQUENCE [LARGE SCALE GENOMIC DNA]</scope>
    <source>
        <strain evidence="3 4">Pan189</strain>
    </source>
</reference>
<evidence type="ECO:0000256" key="2">
    <source>
        <dbReference type="SAM" id="SignalP"/>
    </source>
</evidence>
<evidence type="ECO:0008006" key="5">
    <source>
        <dbReference type="Google" id="ProtNLM"/>
    </source>
</evidence>
<keyword evidence="4" id="KW-1185">Reference proteome</keyword>
<dbReference type="RefSeq" id="WP_145362404.1">
    <property type="nucleotide sequence ID" value="NZ_CP036268.1"/>
</dbReference>
<dbReference type="OrthoDB" id="248740at2"/>
<protein>
    <recommendedName>
        <fullName evidence="5">Cytochrome c-552/4 domain-containing protein</fullName>
    </recommendedName>
</protein>
<dbReference type="SUPFAM" id="SSF48695">
    <property type="entry name" value="Multiheme cytochromes"/>
    <property type="match status" value="1"/>
</dbReference>
<dbReference type="KEGG" id="svp:Pan189_05380"/>
<accession>A0A517QX68</accession>
<feature type="region of interest" description="Disordered" evidence="1">
    <location>
        <begin position="593"/>
        <end position="613"/>
    </location>
</feature>
<dbReference type="InterPro" id="IPR036280">
    <property type="entry name" value="Multihaem_cyt_sf"/>
</dbReference>
<gene>
    <name evidence="3" type="ORF">Pan189_05380</name>
</gene>
<name>A0A517QX68_9PLAN</name>
<evidence type="ECO:0000256" key="1">
    <source>
        <dbReference type="SAM" id="MobiDB-lite"/>
    </source>
</evidence>
<dbReference type="Gene3D" id="1.10.1130.10">
    <property type="entry name" value="Flavocytochrome C3, Chain A"/>
    <property type="match status" value="1"/>
</dbReference>
<dbReference type="Proteomes" id="UP000317318">
    <property type="component" value="Chromosome"/>
</dbReference>
<evidence type="ECO:0000313" key="4">
    <source>
        <dbReference type="Proteomes" id="UP000317318"/>
    </source>
</evidence>
<organism evidence="3 4">
    <name type="scientific">Stratiformator vulcanicus</name>
    <dbReference type="NCBI Taxonomy" id="2527980"/>
    <lineage>
        <taxon>Bacteria</taxon>
        <taxon>Pseudomonadati</taxon>
        <taxon>Planctomycetota</taxon>
        <taxon>Planctomycetia</taxon>
        <taxon>Planctomycetales</taxon>
        <taxon>Planctomycetaceae</taxon>
        <taxon>Stratiformator</taxon>
    </lineage>
</organism>
<dbReference type="AlphaFoldDB" id="A0A517QX68"/>
<feature type="signal peptide" evidence="2">
    <location>
        <begin position="1"/>
        <end position="26"/>
    </location>
</feature>
<keyword evidence="2" id="KW-0732">Signal</keyword>
<proteinExistence type="predicted"/>
<sequence length="613" mass="68461" precursor="true">MKSYSSRFSCCTALFVTLTCCGIAPAQEAQESDPAPTRYGTGGKFEAEWYHDAIKGRQVVGYGLCARCHSQLPVPTKSVGPAPPGASLLVNQTGGWIQGNSQAIWVQLDKHAKASLALKSERSQTMARRMGVVDENGASLIHRDQRCLACHASFPVSQLTLDQQAAERSDACRFVIEDFGTVEEGSVKAALFGMGVSCEGCHGPSSPAEGSTASSWYQPHLDPKWRNLSSEEKLSKYGYWDVRDRKMQARICLSCHVGNVRQGKIVTHEMYAAGHPPLPGFELRTFINQEPRHWKEMEEKPADVRDDYLKKLNLTFDVNQKHQTRQMLIGAVMSLRETVGLAADICDPSVSSPLEKPSAEWPELSSFNCYACHHELYQPSWRQERPQPAGAGRPTLHEWPNALVTVAARLEDRGDEYQSTIQKLYAALARQPFGQPDDMVEAGTAIRAWCDQLAADLEQADMDEAYGQRVMEEICNVGQEQIYDYDGSRQLAWAFAVAYRDWNPNAKKPQVGVPFEWIEDPEGSVEEQLKSMEEVYQFSLLVRVDPTTVTKFEDLYGDTEVQVRDAMLSLANYRPAVVKKSFATLRKRLDEATKRGADPDAVSKRDGPVIRQR</sequence>
<feature type="chain" id="PRO_5021880191" description="Cytochrome c-552/4 domain-containing protein" evidence="2">
    <location>
        <begin position="27"/>
        <end position="613"/>
    </location>
</feature>
<evidence type="ECO:0000313" key="3">
    <source>
        <dbReference type="EMBL" id="QDT36183.1"/>
    </source>
</evidence>
<dbReference type="EMBL" id="CP036268">
    <property type="protein sequence ID" value="QDT36183.1"/>
    <property type="molecule type" value="Genomic_DNA"/>
</dbReference>